<gene>
    <name evidence="1" type="ORF">FRX31_007695</name>
</gene>
<proteinExistence type="predicted"/>
<organism evidence="1 2">
    <name type="scientific">Thalictrum thalictroides</name>
    <name type="common">Rue-anemone</name>
    <name type="synonym">Anemone thalictroides</name>
    <dbReference type="NCBI Taxonomy" id="46969"/>
    <lineage>
        <taxon>Eukaryota</taxon>
        <taxon>Viridiplantae</taxon>
        <taxon>Streptophyta</taxon>
        <taxon>Embryophyta</taxon>
        <taxon>Tracheophyta</taxon>
        <taxon>Spermatophyta</taxon>
        <taxon>Magnoliopsida</taxon>
        <taxon>Ranunculales</taxon>
        <taxon>Ranunculaceae</taxon>
        <taxon>Thalictroideae</taxon>
        <taxon>Thalictrum</taxon>
    </lineage>
</organism>
<comment type="caution">
    <text evidence="1">The sequence shown here is derived from an EMBL/GenBank/DDBJ whole genome shotgun (WGS) entry which is preliminary data.</text>
</comment>
<name>A0A7J6WZ36_THATH</name>
<dbReference type="EMBL" id="JABWDY010007730">
    <property type="protein sequence ID" value="KAF5202719.1"/>
    <property type="molecule type" value="Genomic_DNA"/>
</dbReference>
<sequence length="101" mass="11589">MMQPKRSLWHLLSNPMALTYRTKISSNTSPNRLGKVDLGVFIRVQFFLRMVKVIELGAVKKLKRDGIAKKLFGLVFISIPKNQQPMYGKPESTDFYIGLMD</sequence>
<keyword evidence="2" id="KW-1185">Reference proteome</keyword>
<dbReference type="AlphaFoldDB" id="A0A7J6WZ36"/>
<evidence type="ECO:0000313" key="1">
    <source>
        <dbReference type="EMBL" id="KAF5202719.1"/>
    </source>
</evidence>
<dbReference type="Proteomes" id="UP000554482">
    <property type="component" value="Unassembled WGS sequence"/>
</dbReference>
<protein>
    <submittedName>
        <fullName evidence="1">Uncharacterized protein</fullName>
    </submittedName>
</protein>
<accession>A0A7J6WZ36</accession>
<evidence type="ECO:0000313" key="2">
    <source>
        <dbReference type="Proteomes" id="UP000554482"/>
    </source>
</evidence>
<reference evidence="1 2" key="1">
    <citation type="submission" date="2020-06" db="EMBL/GenBank/DDBJ databases">
        <title>Transcriptomic and genomic resources for Thalictrum thalictroides and T. hernandezii: Facilitating candidate gene discovery in an emerging model plant lineage.</title>
        <authorList>
            <person name="Arias T."/>
            <person name="Riano-Pachon D.M."/>
            <person name="Di Stilio V.S."/>
        </authorList>
    </citation>
    <scope>NUCLEOTIDE SEQUENCE [LARGE SCALE GENOMIC DNA]</scope>
    <source>
        <strain evidence="2">cv. WT478/WT964</strain>
        <tissue evidence="1">Leaves</tissue>
    </source>
</reference>